<proteinExistence type="predicted"/>
<reference evidence="1" key="1">
    <citation type="journal article" date="2019" name="bioRxiv">
        <title>The Genome of the Zebra Mussel, Dreissena polymorpha: A Resource for Invasive Species Research.</title>
        <authorList>
            <person name="McCartney M.A."/>
            <person name="Auch B."/>
            <person name="Kono T."/>
            <person name="Mallez S."/>
            <person name="Zhang Y."/>
            <person name="Obille A."/>
            <person name="Becker A."/>
            <person name="Abrahante J.E."/>
            <person name="Garbe J."/>
            <person name="Badalamenti J.P."/>
            <person name="Herman A."/>
            <person name="Mangelson H."/>
            <person name="Liachko I."/>
            <person name="Sullivan S."/>
            <person name="Sone E.D."/>
            <person name="Koren S."/>
            <person name="Silverstein K.A.T."/>
            <person name="Beckman K.B."/>
            <person name="Gohl D.M."/>
        </authorList>
    </citation>
    <scope>NUCLEOTIDE SEQUENCE</scope>
    <source>
        <strain evidence="1">Duluth1</strain>
        <tissue evidence="1">Whole animal</tissue>
    </source>
</reference>
<accession>A0A9D4DY38</accession>
<dbReference type="EMBL" id="JAIWYP010000009">
    <property type="protein sequence ID" value="KAH3768600.1"/>
    <property type="molecule type" value="Genomic_DNA"/>
</dbReference>
<dbReference type="Proteomes" id="UP000828390">
    <property type="component" value="Unassembled WGS sequence"/>
</dbReference>
<keyword evidence="2" id="KW-1185">Reference proteome</keyword>
<organism evidence="1 2">
    <name type="scientific">Dreissena polymorpha</name>
    <name type="common">Zebra mussel</name>
    <name type="synonym">Mytilus polymorpha</name>
    <dbReference type="NCBI Taxonomy" id="45954"/>
    <lineage>
        <taxon>Eukaryota</taxon>
        <taxon>Metazoa</taxon>
        <taxon>Spiralia</taxon>
        <taxon>Lophotrochozoa</taxon>
        <taxon>Mollusca</taxon>
        <taxon>Bivalvia</taxon>
        <taxon>Autobranchia</taxon>
        <taxon>Heteroconchia</taxon>
        <taxon>Euheterodonta</taxon>
        <taxon>Imparidentia</taxon>
        <taxon>Neoheterodontei</taxon>
        <taxon>Myida</taxon>
        <taxon>Dreissenoidea</taxon>
        <taxon>Dreissenidae</taxon>
        <taxon>Dreissena</taxon>
    </lineage>
</organism>
<dbReference type="AlphaFoldDB" id="A0A9D4DY38"/>
<gene>
    <name evidence="1" type="ORF">DPMN_169819</name>
</gene>
<evidence type="ECO:0000313" key="1">
    <source>
        <dbReference type="EMBL" id="KAH3768600.1"/>
    </source>
</evidence>
<protein>
    <submittedName>
        <fullName evidence="1">Uncharacterized protein</fullName>
    </submittedName>
</protein>
<sequence length="50" mass="5887">MLQFTAMIRLPERLSREEKLKRINEIVDILDIRKCLHTGLCLCIAHSVYC</sequence>
<name>A0A9D4DY38_DREPO</name>
<evidence type="ECO:0000313" key="2">
    <source>
        <dbReference type="Proteomes" id="UP000828390"/>
    </source>
</evidence>
<comment type="caution">
    <text evidence="1">The sequence shown here is derived from an EMBL/GenBank/DDBJ whole genome shotgun (WGS) entry which is preliminary data.</text>
</comment>
<reference evidence="1" key="2">
    <citation type="submission" date="2020-11" db="EMBL/GenBank/DDBJ databases">
        <authorList>
            <person name="McCartney M.A."/>
            <person name="Auch B."/>
            <person name="Kono T."/>
            <person name="Mallez S."/>
            <person name="Becker A."/>
            <person name="Gohl D.M."/>
            <person name="Silverstein K.A.T."/>
            <person name="Koren S."/>
            <person name="Bechman K.B."/>
            <person name="Herman A."/>
            <person name="Abrahante J.E."/>
            <person name="Garbe J."/>
        </authorList>
    </citation>
    <scope>NUCLEOTIDE SEQUENCE</scope>
    <source>
        <strain evidence="1">Duluth1</strain>
        <tissue evidence="1">Whole animal</tissue>
    </source>
</reference>